<evidence type="ECO:0000313" key="3">
    <source>
        <dbReference type="EMBL" id="KAH3778079.1"/>
    </source>
</evidence>
<reference evidence="3" key="2">
    <citation type="submission" date="2020-11" db="EMBL/GenBank/DDBJ databases">
        <authorList>
            <person name="McCartney M.A."/>
            <person name="Auch B."/>
            <person name="Kono T."/>
            <person name="Mallez S."/>
            <person name="Becker A."/>
            <person name="Gohl D.M."/>
            <person name="Silverstein K.A.T."/>
            <person name="Koren S."/>
            <person name="Bechman K.B."/>
            <person name="Herman A."/>
            <person name="Abrahante J.E."/>
            <person name="Garbe J."/>
        </authorList>
    </citation>
    <scope>NUCLEOTIDE SEQUENCE</scope>
    <source>
        <strain evidence="3">Duluth1</strain>
        <tissue evidence="3">Whole animal</tissue>
    </source>
</reference>
<feature type="region of interest" description="Disordered" evidence="1">
    <location>
        <begin position="71"/>
        <end position="90"/>
    </location>
</feature>
<dbReference type="EMBL" id="JAIWYP010000009">
    <property type="protein sequence ID" value="KAH3778079.1"/>
    <property type="molecule type" value="Genomic_DNA"/>
</dbReference>
<name>A0A9D4EF98_DREPO</name>
<reference evidence="3" key="1">
    <citation type="journal article" date="2019" name="bioRxiv">
        <title>The Genome of the Zebra Mussel, Dreissena polymorpha: A Resource for Invasive Species Research.</title>
        <authorList>
            <person name="McCartney M.A."/>
            <person name="Auch B."/>
            <person name="Kono T."/>
            <person name="Mallez S."/>
            <person name="Zhang Y."/>
            <person name="Obille A."/>
            <person name="Becker A."/>
            <person name="Abrahante J.E."/>
            <person name="Garbe J."/>
            <person name="Badalamenti J.P."/>
            <person name="Herman A."/>
            <person name="Mangelson H."/>
            <person name="Liachko I."/>
            <person name="Sullivan S."/>
            <person name="Sone E.D."/>
            <person name="Koren S."/>
            <person name="Silverstein K.A.T."/>
            <person name="Beckman K.B."/>
            <person name="Gohl D.M."/>
        </authorList>
    </citation>
    <scope>NUCLEOTIDE SEQUENCE</scope>
    <source>
        <strain evidence="3">Duluth1</strain>
        <tissue evidence="3">Whole animal</tissue>
    </source>
</reference>
<sequence>MFLLPVCIGILVCALGPECSVLGTRNNVNANGAAAELEEYDRFLNEIYQYEKRLHKKEHLKQDETKVYITDLGEGGPPAGGRMTPGGESQCQLKAIRPKTIFSTRTTTTIGT</sequence>
<feature type="signal peptide" evidence="2">
    <location>
        <begin position="1"/>
        <end position="23"/>
    </location>
</feature>
<feature type="chain" id="PRO_5038460455" evidence="2">
    <location>
        <begin position="24"/>
        <end position="112"/>
    </location>
</feature>
<evidence type="ECO:0000256" key="2">
    <source>
        <dbReference type="SAM" id="SignalP"/>
    </source>
</evidence>
<dbReference type="AlphaFoldDB" id="A0A9D4EF98"/>
<accession>A0A9D4EF98</accession>
<gene>
    <name evidence="3" type="ORF">DPMN_179532</name>
</gene>
<evidence type="ECO:0000256" key="1">
    <source>
        <dbReference type="SAM" id="MobiDB-lite"/>
    </source>
</evidence>
<keyword evidence="4" id="KW-1185">Reference proteome</keyword>
<comment type="caution">
    <text evidence="3">The sequence shown here is derived from an EMBL/GenBank/DDBJ whole genome shotgun (WGS) entry which is preliminary data.</text>
</comment>
<keyword evidence="2" id="KW-0732">Signal</keyword>
<protein>
    <submittedName>
        <fullName evidence="3">Uncharacterized protein</fullName>
    </submittedName>
</protein>
<dbReference type="Proteomes" id="UP000828390">
    <property type="component" value="Unassembled WGS sequence"/>
</dbReference>
<evidence type="ECO:0000313" key="4">
    <source>
        <dbReference type="Proteomes" id="UP000828390"/>
    </source>
</evidence>
<organism evidence="3 4">
    <name type="scientific">Dreissena polymorpha</name>
    <name type="common">Zebra mussel</name>
    <name type="synonym">Mytilus polymorpha</name>
    <dbReference type="NCBI Taxonomy" id="45954"/>
    <lineage>
        <taxon>Eukaryota</taxon>
        <taxon>Metazoa</taxon>
        <taxon>Spiralia</taxon>
        <taxon>Lophotrochozoa</taxon>
        <taxon>Mollusca</taxon>
        <taxon>Bivalvia</taxon>
        <taxon>Autobranchia</taxon>
        <taxon>Heteroconchia</taxon>
        <taxon>Euheterodonta</taxon>
        <taxon>Imparidentia</taxon>
        <taxon>Neoheterodontei</taxon>
        <taxon>Myida</taxon>
        <taxon>Dreissenoidea</taxon>
        <taxon>Dreissenidae</taxon>
        <taxon>Dreissena</taxon>
    </lineage>
</organism>
<proteinExistence type="predicted"/>